<reference evidence="2 3" key="1">
    <citation type="journal article" date="2023" name="Hortic Res">
        <title>Pangenome of water caltrop reveals structural variations and asymmetric subgenome divergence after allopolyploidization.</title>
        <authorList>
            <person name="Zhang X."/>
            <person name="Chen Y."/>
            <person name="Wang L."/>
            <person name="Yuan Y."/>
            <person name="Fang M."/>
            <person name="Shi L."/>
            <person name="Lu R."/>
            <person name="Comes H.P."/>
            <person name="Ma Y."/>
            <person name="Chen Y."/>
            <person name="Huang G."/>
            <person name="Zhou Y."/>
            <person name="Zheng Z."/>
            <person name="Qiu Y."/>
        </authorList>
    </citation>
    <scope>NUCLEOTIDE SEQUENCE [LARGE SCALE GENOMIC DNA]</scope>
    <source>
        <tissue evidence="2">Roots</tissue>
    </source>
</reference>
<dbReference type="EMBL" id="JAXIOK010000001">
    <property type="protein sequence ID" value="KAK4780081.1"/>
    <property type="molecule type" value="Genomic_DNA"/>
</dbReference>
<sequence length="128" mass="15215">MFFSTFSETNRLKIKVRFFTLASYKLVSSLLVGMELKTRDPDIHFRDENSSTNTPELCRYRVYSWINEKGSRPARFGSKKRRHVKKYVQPPFPALYIKDHLASPFFTTTKHPQRQPPIIYNTRPKEEE</sequence>
<gene>
    <name evidence="2" type="ORF">SAY87_016187</name>
</gene>
<name>A0AAN7LGK2_9MYRT</name>
<feature type="region of interest" description="Disordered" evidence="1">
    <location>
        <begin position="107"/>
        <end position="128"/>
    </location>
</feature>
<proteinExistence type="predicted"/>
<organism evidence="2 3">
    <name type="scientific">Trapa incisa</name>
    <dbReference type="NCBI Taxonomy" id="236973"/>
    <lineage>
        <taxon>Eukaryota</taxon>
        <taxon>Viridiplantae</taxon>
        <taxon>Streptophyta</taxon>
        <taxon>Embryophyta</taxon>
        <taxon>Tracheophyta</taxon>
        <taxon>Spermatophyta</taxon>
        <taxon>Magnoliopsida</taxon>
        <taxon>eudicotyledons</taxon>
        <taxon>Gunneridae</taxon>
        <taxon>Pentapetalae</taxon>
        <taxon>rosids</taxon>
        <taxon>malvids</taxon>
        <taxon>Myrtales</taxon>
        <taxon>Lythraceae</taxon>
        <taxon>Trapa</taxon>
    </lineage>
</organism>
<accession>A0AAN7LGK2</accession>
<evidence type="ECO:0000256" key="1">
    <source>
        <dbReference type="SAM" id="MobiDB-lite"/>
    </source>
</evidence>
<protein>
    <submittedName>
        <fullName evidence="2">Uncharacterized protein</fullName>
    </submittedName>
</protein>
<evidence type="ECO:0000313" key="3">
    <source>
        <dbReference type="Proteomes" id="UP001345219"/>
    </source>
</evidence>
<dbReference type="AlphaFoldDB" id="A0AAN7LGK2"/>
<evidence type="ECO:0000313" key="2">
    <source>
        <dbReference type="EMBL" id="KAK4780081.1"/>
    </source>
</evidence>
<keyword evidence="3" id="KW-1185">Reference proteome</keyword>
<comment type="caution">
    <text evidence="2">The sequence shown here is derived from an EMBL/GenBank/DDBJ whole genome shotgun (WGS) entry which is preliminary data.</text>
</comment>
<dbReference type="Proteomes" id="UP001345219">
    <property type="component" value="Chromosome 13"/>
</dbReference>